<gene>
    <name evidence="9" type="primary">yvaC</name>
    <name evidence="9" type="ORF">J21TS3_15210</name>
</gene>
<evidence type="ECO:0000256" key="3">
    <source>
        <dbReference type="ARBA" id="ARBA00022692"/>
    </source>
</evidence>
<accession>A0ABQ4LTW0</accession>
<evidence type="ECO:0000256" key="1">
    <source>
        <dbReference type="ARBA" id="ARBA00004651"/>
    </source>
</evidence>
<name>A0ABQ4LTW0_9BACL</name>
<feature type="transmembrane region" description="Helical" evidence="7">
    <location>
        <begin position="363"/>
        <end position="383"/>
    </location>
</feature>
<feature type="transmembrane region" description="Helical" evidence="7">
    <location>
        <begin position="389"/>
        <end position="408"/>
    </location>
</feature>
<dbReference type="PANTHER" id="PTHR30509:SF9">
    <property type="entry name" value="MULTIDRUG RESISTANCE PROTEIN MDTO"/>
    <property type="match status" value="1"/>
</dbReference>
<keyword evidence="3 7" id="KW-0812">Transmembrane</keyword>
<organism evidence="9 10">
    <name type="scientific">Paenibacillus cookii</name>
    <dbReference type="NCBI Taxonomy" id="157839"/>
    <lineage>
        <taxon>Bacteria</taxon>
        <taxon>Bacillati</taxon>
        <taxon>Bacillota</taxon>
        <taxon>Bacilli</taxon>
        <taxon>Bacillales</taxon>
        <taxon>Paenibacillaceae</taxon>
        <taxon>Paenibacillus</taxon>
    </lineage>
</organism>
<proteinExistence type="inferred from homology"/>
<protein>
    <submittedName>
        <fullName evidence="9">Membrane protein YvaC</fullName>
    </submittedName>
</protein>
<dbReference type="EMBL" id="BORW01000005">
    <property type="protein sequence ID" value="GIO66700.1"/>
    <property type="molecule type" value="Genomic_DNA"/>
</dbReference>
<evidence type="ECO:0000256" key="5">
    <source>
        <dbReference type="ARBA" id="ARBA00023136"/>
    </source>
</evidence>
<evidence type="ECO:0000259" key="8">
    <source>
        <dbReference type="Pfam" id="PF13515"/>
    </source>
</evidence>
<evidence type="ECO:0000313" key="10">
    <source>
        <dbReference type="Proteomes" id="UP000680638"/>
    </source>
</evidence>
<feature type="transmembrane region" description="Helical" evidence="7">
    <location>
        <begin position="47"/>
        <end position="63"/>
    </location>
</feature>
<dbReference type="Pfam" id="PF13515">
    <property type="entry name" value="FUSC_2"/>
    <property type="match status" value="1"/>
</dbReference>
<keyword evidence="2" id="KW-1003">Cell membrane</keyword>
<comment type="subcellular location">
    <subcellularLocation>
        <location evidence="1">Cell membrane</location>
        <topology evidence="1">Multi-pass membrane protein</topology>
    </subcellularLocation>
</comment>
<keyword evidence="10" id="KW-1185">Reference proteome</keyword>
<reference evidence="9 10" key="1">
    <citation type="submission" date="2021-03" db="EMBL/GenBank/DDBJ databases">
        <title>Antimicrobial resistance genes in bacteria isolated from Japanese honey, and their potential for conferring macrolide and lincosamide resistance in the American foulbrood pathogen Paenibacillus larvae.</title>
        <authorList>
            <person name="Okamoto M."/>
            <person name="Kumagai M."/>
            <person name="Kanamori H."/>
            <person name="Takamatsu D."/>
        </authorList>
    </citation>
    <scope>NUCLEOTIDE SEQUENCE [LARGE SCALE GENOMIC DNA]</scope>
    <source>
        <strain evidence="9 10">J21TS3</strain>
    </source>
</reference>
<feature type="transmembrane region" description="Helical" evidence="7">
    <location>
        <begin position="312"/>
        <end position="328"/>
    </location>
</feature>
<evidence type="ECO:0000256" key="7">
    <source>
        <dbReference type="SAM" id="Phobius"/>
    </source>
</evidence>
<evidence type="ECO:0000256" key="4">
    <source>
        <dbReference type="ARBA" id="ARBA00022989"/>
    </source>
</evidence>
<feature type="transmembrane region" description="Helical" evidence="7">
    <location>
        <begin position="69"/>
        <end position="90"/>
    </location>
</feature>
<evidence type="ECO:0000256" key="6">
    <source>
        <dbReference type="ARBA" id="ARBA00043993"/>
    </source>
</evidence>
<dbReference type="PANTHER" id="PTHR30509">
    <property type="entry name" value="P-HYDROXYBENZOIC ACID EFFLUX PUMP SUBUNIT-RELATED"/>
    <property type="match status" value="1"/>
</dbReference>
<feature type="transmembrane region" description="Helical" evidence="7">
    <location>
        <begin position="286"/>
        <end position="305"/>
    </location>
</feature>
<comment type="caution">
    <text evidence="9">The sequence shown here is derived from an EMBL/GenBank/DDBJ whole genome shotgun (WGS) entry which is preliminary data.</text>
</comment>
<evidence type="ECO:0000313" key="9">
    <source>
        <dbReference type="EMBL" id="GIO66700.1"/>
    </source>
</evidence>
<feature type="transmembrane region" description="Helical" evidence="7">
    <location>
        <begin position="20"/>
        <end position="40"/>
    </location>
</feature>
<keyword evidence="4 7" id="KW-1133">Transmembrane helix</keyword>
<dbReference type="InterPro" id="IPR049453">
    <property type="entry name" value="Memb_transporter_dom"/>
</dbReference>
<evidence type="ECO:0000256" key="2">
    <source>
        <dbReference type="ARBA" id="ARBA00022475"/>
    </source>
</evidence>
<sequence length="561" mass="61354">MMLGIAFSVFCGSLLSTYPVLSGFVMGLIGAVVTFVFGALKFKGPAALFFVLSFAIASGTPHTPSEAAIRGTLVLLGGALAWLIAMAGWLTRPHGPEMQAIRRIYAQLADMMEAVGTRDYEKARHETLIAMLEGEPMFAVRRHVWKETELIRRLERLFNQAHVIYQETDTWQLQRKEPPPDTVSSVVRSVSGLGTETGKLRTEGLMVPDDAQSHALLQSVLGLSATLEGVPDGGREGERMTGTPLQSIFLEAFDKNSLVFLLSLRFGIILTFAALAAHAFNLNRSYWVPLSCAAVMLGSTVIATFHRAIQRSLGTMIGILAASAILWAHPQGIVISLAIMLFSFFAELLIVRNYTLTMMFVTPNALLMAAAGSHIVHVGYFAGTRMADVVTGSLIGLAGVLILGRTSASSRIPYLMGRAIRSQSQLLAVLFTGQIETGLPVESREQRSMKTRLANLTTVYATALGELPRNEEELQRLLPVVWALEQIAYLLNSYSRSEGEERPGLSDPELACLLLWFEKMAQSADRQRLLPIPELPGLEGIPKVRHELSWMQTALEKSLAS</sequence>
<feature type="transmembrane region" description="Helical" evidence="7">
    <location>
        <begin position="258"/>
        <end position="280"/>
    </location>
</feature>
<keyword evidence="5 7" id="KW-0472">Membrane</keyword>
<comment type="similarity">
    <text evidence="6">Belongs to the YccS/YhfK family.</text>
</comment>
<feature type="domain" description="Integral membrane bound transporter" evidence="8">
    <location>
        <begin position="273"/>
        <end position="398"/>
    </location>
</feature>
<dbReference type="Proteomes" id="UP000680638">
    <property type="component" value="Unassembled WGS sequence"/>
</dbReference>